<proteinExistence type="inferred from homology"/>
<accession>A0A7R9KRS6</accession>
<dbReference type="InterPro" id="IPR003100">
    <property type="entry name" value="PAZ_dom"/>
</dbReference>
<evidence type="ECO:0000259" key="11">
    <source>
        <dbReference type="PROSITE" id="PS50821"/>
    </source>
</evidence>
<reference evidence="15" key="1">
    <citation type="submission" date="2020-11" db="EMBL/GenBank/DDBJ databases">
        <authorList>
            <person name="Tran Van P."/>
        </authorList>
    </citation>
    <scope>NUCLEOTIDE SEQUENCE</scope>
</reference>
<dbReference type="GO" id="GO:0006309">
    <property type="term" value="P:apoptotic DNA fragmentation"/>
    <property type="evidence" value="ECO:0007669"/>
    <property type="project" value="TreeGrafter"/>
</dbReference>
<dbReference type="PANTHER" id="PTHR14950:SF37">
    <property type="entry name" value="ENDORIBONUCLEASE DICER"/>
    <property type="match status" value="1"/>
</dbReference>
<evidence type="ECO:0000259" key="14">
    <source>
        <dbReference type="PROSITE" id="PS51327"/>
    </source>
</evidence>
<keyword evidence="3" id="KW-0547">Nucleotide-binding</keyword>
<dbReference type="Gene3D" id="2.170.260.10">
    <property type="entry name" value="paz domain"/>
    <property type="match status" value="1"/>
</dbReference>
<dbReference type="Pfam" id="PF00636">
    <property type="entry name" value="Ribonuclease_3"/>
    <property type="match status" value="2"/>
</dbReference>
<dbReference type="GO" id="GO:0004525">
    <property type="term" value="F:ribonuclease III activity"/>
    <property type="evidence" value="ECO:0007669"/>
    <property type="project" value="InterPro"/>
</dbReference>
<evidence type="ECO:0000256" key="7">
    <source>
        <dbReference type="ARBA" id="ARBA00035116"/>
    </source>
</evidence>
<dbReference type="InterPro" id="IPR011545">
    <property type="entry name" value="DEAD/DEAH_box_helicase_dom"/>
</dbReference>
<keyword evidence="2" id="KW-0677">Repeat</keyword>
<dbReference type="GO" id="GO:0003723">
    <property type="term" value="F:RNA binding"/>
    <property type="evidence" value="ECO:0007669"/>
    <property type="project" value="UniProtKB-UniRule"/>
</dbReference>
<dbReference type="SMART" id="SM00487">
    <property type="entry name" value="DEXDc"/>
    <property type="match status" value="1"/>
</dbReference>
<dbReference type="EMBL" id="CAJPIZ010004344">
    <property type="protein sequence ID" value="CAG2107434.1"/>
    <property type="molecule type" value="Genomic_DNA"/>
</dbReference>
<dbReference type="PROSITE" id="PS51327">
    <property type="entry name" value="DICER_DSRBF"/>
    <property type="match status" value="1"/>
</dbReference>
<dbReference type="SMART" id="SM00490">
    <property type="entry name" value="HELICc"/>
    <property type="match status" value="1"/>
</dbReference>
<evidence type="ECO:0000259" key="12">
    <source>
        <dbReference type="PROSITE" id="PS51192"/>
    </source>
</evidence>
<evidence type="ECO:0000256" key="1">
    <source>
        <dbReference type="ARBA" id="ARBA00001946"/>
    </source>
</evidence>
<sequence>MASTSKGADVCGGGDVGTEEMTPRPYQVEMYKLALERNTIVCLGTGTGKTFISILLMKDPQFARQLRGPYPSVAKRTFFLVPTRVLAQQQANQIRRHFGAIGPVKHFTGDMNVDFYDHEMWRKHLSDNYVIVMTLQILLDMLTRRFITWDNINLLIVDEVHWAAKKKGKKESGHAYKQLMNLYRDCPVDRRPRVLGLSASLINSSMKVELFDEAVKDLEDTYCAVVNTSDVAQLCGTNPKEIVWEFLSEPSSPSPVAQQVVKALEKFAEYLKKNVKKPNPYSTKAGPQTDEKVSMCATRIKKCLINIRNMLADPIDKVVIDPNTKQRFIITMTWMGVWCASKAVDQYIDELSKYEEVYKHINSSLSQMFDFIIKYLRHIKTVFAPELAADPKAALNTASPKMNRLLEILRKYKPFDSTRESNLCAIIFVNQRSVAKVLAEWLVELKRIDPLTYGFLNVDWVVGQSNRPGFESLVTSFTDKQQQAVIQNFRDKKLNVIVATSVLEEGLDVRQCNLVVRYDRINTFREYLQSKGRARDRDAHYYMITSDEDSQALRQQLNNFEHMERRIENLNNDRRSGGSGSSRVAEDEDNDSDDELQHKSPIGAILSSRMAISLLYQYCQKLPSDSFTQLIPIFEMRGEIKPFQCSVKMPVNSPLKTQINGKFCLSKKGAKKSAAFLACIELHRLGELDDRFLPTSKQQFIDKYALKLGLNINKEEIVKAGEPKPGTRNRNQIYAKRLAQVFTPPDVPSDEYYLQLISIKYPQIDCFGVRHLQFGAITGRLIANRCSFTVSVNVRQHLSGECTLSSQAMVDFTPLNAIQLNANQKEMIEKFHRFTFNAVLKFGDKSELEFNGFESNFNLLVVPLIDGSAIDWNFIAKIITWPDIEVKKVPIADRIGFTFDPNVYKDCVFYPWYSSDPNDDFKPMFYDSLGVRDLKPFSQWIGADSQYETFEHYYRKKYGLEICNKNQSLIEGRRVKNCAQLKPFVIPKVDIHKREYFVPELVTIHPYPSTLWRQALCLPAVLYRLNHLFLAEELRQTIRSKTMPSIGLLQPINNELILKDTKTDAQQTESPKRILSVDDLEVDCDGHPFDYGMPYAVTQLPSCRTKKQRTEYQITIDKVVKASNKHLSSLTPLPITSNNIVTDAVTDLLNFTDAVILRFSKCLLSGNGLRFTADMMDTESVDTALVNTDQSLSYGESFPFEFKGDINRYIRGSYDSRVGDPIAGPTADTLLKALTLLSANDAFNLERMETMGDSFLKLATTTFLYYGCPELDEGRLSYLRQLQICNCNLYYIGKRLGLADVLVANKWYPYQNWLAPYHHISDESDCQRLTDKEMTAGAYGIHLVNDKSIADAMEALIGAHLLVGGNKCALIFMQWLGLKVSTMESIDYLNVERRDENALFRWLPEPKSPIWNTELTDNDIDLFIDIDYNGCNLDVFERIIGYEFKNKAFLIQAFTHSSNYLNVFTDCYQRLEFLGDAILDYLITRHIFSIEDKMFSPGELTDLRSALVNNAFFASIAVKFRFHQFLKVLSPDLFHAIELFVREFEKNKVMTINNSFNHLTDEEVSDLEEVEVPKALGDIFESVAGAIWLDSGLSLDAVWRVYFKLLKPEIDYFSHNIPRMPIRELRERCAKVEFSAGEQITGRKIHVTVTADGRQYGGIGKNTKSAKIAASKCALKAMAQQKSYILPVVLAALMAGTDGQYYNKTRRHEIVDSVDCFDSKDENIYEYSFETIDGKKKVSMKEYQNYTLLIANQEPGATADEILNLDFMQAGPLPMQ</sequence>
<dbReference type="PROSITE" id="PS50142">
    <property type="entry name" value="RNASE_3_2"/>
    <property type="match status" value="2"/>
</dbReference>
<keyword evidence="4" id="KW-0378">Hydrolase</keyword>
<dbReference type="GO" id="GO:0004530">
    <property type="term" value="F:deoxyribonuclease I activity"/>
    <property type="evidence" value="ECO:0007669"/>
    <property type="project" value="TreeGrafter"/>
</dbReference>
<keyword evidence="5" id="KW-0347">Helicase</keyword>
<feature type="domain" description="Helicase ATP-binding" evidence="12">
    <location>
        <begin position="30"/>
        <end position="219"/>
    </location>
</feature>
<dbReference type="SMART" id="SM00949">
    <property type="entry name" value="PAZ"/>
    <property type="match status" value="1"/>
</dbReference>
<evidence type="ECO:0000256" key="6">
    <source>
        <dbReference type="ARBA" id="ARBA00022840"/>
    </source>
</evidence>
<dbReference type="EMBL" id="OC858919">
    <property type="protein sequence ID" value="CAD7627004.1"/>
    <property type="molecule type" value="Genomic_DNA"/>
</dbReference>
<dbReference type="PROSITE" id="PS51192">
    <property type="entry name" value="HELICASE_ATP_BIND_1"/>
    <property type="match status" value="1"/>
</dbReference>
<dbReference type="GO" id="GO:0005524">
    <property type="term" value="F:ATP binding"/>
    <property type="evidence" value="ECO:0007669"/>
    <property type="project" value="UniProtKB-KW"/>
</dbReference>
<protein>
    <recommendedName>
        <fullName evidence="17">Dicer-2</fullName>
    </recommendedName>
</protein>
<dbReference type="OrthoDB" id="6513042at2759"/>
<dbReference type="SUPFAM" id="SSF69065">
    <property type="entry name" value="RNase III domain-like"/>
    <property type="match status" value="2"/>
</dbReference>
<evidence type="ECO:0000313" key="16">
    <source>
        <dbReference type="Proteomes" id="UP000759131"/>
    </source>
</evidence>
<feature type="domain" description="Helicase C-terminal" evidence="13">
    <location>
        <begin position="401"/>
        <end position="578"/>
    </location>
</feature>
<dbReference type="CDD" id="cd18034">
    <property type="entry name" value="DEXHc_dicer"/>
    <property type="match status" value="1"/>
</dbReference>
<dbReference type="GO" id="GO:0031054">
    <property type="term" value="P:pre-miRNA processing"/>
    <property type="evidence" value="ECO:0007669"/>
    <property type="project" value="InterPro"/>
</dbReference>
<dbReference type="Pfam" id="PF03368">
    <property type="entry name" value="Dicer_dimer"/>
    <property type="match status" value="1"/>
</dbReference>
<dbReference type="InterPro" id="IPR027417">
    <property type="entry name" value="P-loop_NTPase"/>
</dbReference>
<comment type="similarity">
    <text evidence="7 8">Belongs to the helicase family. Dicer subfamily.</text>
</comment>
<comment type="cofactor">
    <cofactor evidence="1">
        <name>Mg(2+)</name>
        <dbReference type="ChEBI" id="CHEBI:18420"/>
    </cofactor>
</comment>
<dbReference type="InterPro" id="IPR036389">
    <property type="entry name" value="RNase_III_sf"/>
</dbReference>
<dbReference type="Gene3D" id="3.30.160.380">
    <property type="entry name" value="Dicer dimerisation domain"/>
    <property type="match status" value="1"/>
</dbReference>
<dbReference type="PROSITE" id="PS00517">
    <property type="entry name" value="RNASE_3_1"/>
    <property type="match status" value="1"/>
</dbReference>
<dbReference type="InterPro" id="IPR000999">
    <property type="entry name" value="RNase_III_dom"/>
</dbReference>
<dbReference type="SUPFAM" id="SSF52540">
    <property type="entry name" value="P-loop containing nucleoside triphosphate hydrolases"/>
    <property type="match status" value="1"/>
</dbReference>
<dbReference type="InterPro" id="IPR001650">
    <property type="entry name" value="Helicase_C-like"/>
</dbReference>
<dbReference type="PROSITE" id="PS50821">
    <property type="entry name" value="PAZ"/>
    <property type="match status" value="1"/>
</dbReference>
<evidence type="ECO:0000256" key="3">
    <source>
        <dbReference type="ARBA" id="ARBA00022741"/>
    </source>
</evidence>
<dbReference type="PROSITE" id="PS51194">
    <property type="entry name" value="HELICASE_CTER"/>
    <property type="match status" value="1"/>
</dbReference>
<dbReference type="Proteomes" id="UP000759131">
    <property type="component" value="Unassembled WGS sequence"/>
</dbReference>
<dbReference type="InterPro" id="IPR038248">
    <property type="entry name" value="Dicer_dimer_sf"/>
</dbReference>
<name>A0A7R9KRS6_9ACAR</name>
<dbReference type="SUPFAM" id="SSF54768">
    <property type="entry name" value="dsRNA-binding domain-like"/>
    <property type="match status" value="1"/>
</dbReference>
<gene>
    <name evidence="15" type="ORF">OSB1V03_LOCUS7434</name>
</gene>
<evidence type="ECO:0000256" key="9">
    <source>
        <dbReference type="SAM" id="MobiDB-lite"/>
    </source>
</evidence>
<feature type="domain" description="Dicer dsRNA-binding fold" evidence="14">
    <location>
        <begin position="611"/>
        <end position="702"/>
    </location>
</feature>
<evidence type="ECO:0000256" key="5">
    <source>
        <dbReference type="ARBA" id="ARBA00022806"/>
    </source>
</evidence>
<evidence type="ECO:0000259" key="13">
    <source>
        <dbReference type="PROSITE" id="PS51194"/>
    </source>
</evidence>
<keyword evidence="16" id="KW-1185">Reference proteome</keyword>
<feature type="domain" description="RNase III" evidence="10">
    <location>
        <begin position="1211"/>
        <end position="1365"/>
    </location>
</feature>
<evidence type="ECO:0000256" key="2">
    <source>
        <dbReference type="ARBA" id="ARBA00022737"/>
    </source>
</evidence>
<dbReference type="GO" id="GO:0004386">
    <property type="term" value="F:helicase activity"/>
    <property type="evidence" value="ECO:0007669"/>
    <property type="project" value="UniProtKB-KW"/>
</dbReference>
<feature type="domain" description="PAZ" evidence="11">
    <location>
        <begin position="890"/>
        <end position="1006"/>
    </location>
</feature>
<dbReference type="GO" id="GO:0005634">
    <property type="term" value="C:nucleus"/>
    <property type="evidence" value="ECO:0007669"/>
    <property type="project" value="TreeGrafter"/>
</dbReference>
<evidence type="ECO:0000259" key="10">
    <source>
        <dbReference type="PROSITE" id="PS50142"/>
    </source>
</evidence>
<dbReference type="SMART" id="SM00535">
    <property type="entry name" value="RIBOc"/>
    <property type="match status" value="2"/>
</dbReference>
<evidence type="ECO:0000256" key="4">
    <source>
        <dbReference type="ARBA" id="ARBA00022801"/>
    </source>
</evidence>
<evidence type="ECO:0000256" key="8">
    <source>
        <dbReference type="PROSITE-ProRule" id="PRU00657"/>
    </source>
</evidence>
<dbReference type="Gene3D" id="3.40.50.300">
    <property type="entry name" value="P-loop containing nucleotide triphosphate hydrolases"/>
    <property type="match status" value="2"/>
</dbReference>
<dbReference type="Pfam" id="PF00270">
    <property type="entry name" value="DEAD"/>
    <property type="match status" value="1"/>
</dbReference>
<dbReference type="GO" id="GO:0070578">
    <property type="term" value="C:RISC-loading complex"/>
    <property type="evidence" value="ECO:0007669"/>
    <property type="project" value="TreeGrafter"/>
</dbReference>
<dbReference type="CDD" id="cd00593">
    <property type="entry name" value="RIBOc"/>
    <property type="match status" value="2"/>
</dbReference>
<dbReference type="FunFam" id="1.10.1520.10:FF:000005">
    <property type="entry name" value="Putative endoribonuclease dicer"/>
    <property type="match status" value="1"/>
</dbReference>
<dbReference type="InterPro" id="IPR005034">
    <property type="entry name" value="Dicer_dimerisation"/>
</dbReference>
<dbReference type="Pfam" id="PF20932">
    <property type="entry name" value="Dicer_dsRBD"/>
    <property type="match status" value="1"/>
</dbReference>
<dbReference type="Pfam" id="PF00271">
    <property type="entry name" value="Helicase_C"/>
    <property type="match status" value="1"/>
</dbReference>
<dbReference type="Gene3D" id="1.10.1520.10">
    <property type="entry name" value="Ribonuclease III domain"/>
    <property type="match status" value="2"/>
</dbReference>
<dbReference type="Gene3D" id="3.30.160.20">
    <property type="match status" value="1"/>
</dbReference>
<keyword evidence="6" id="KW-0067">ATP-binding</keyword>
<dbReference type="GO" id="GO:0005737">
    <property type="term" value="C:cytoplasm"/>
    <property type="evidence" value="ECO:0007669"/>
    <property type="project" value="TreeGrafter"/>
</dbReference>
<feature type="domain" description="RNase III" evidence="10">
    <location>
        <begin position="1433"/>
        <end position="1592"/>
    </location>
</feature>
<feature type="non-terminal residue" evidence="15">
    <location>
        <position position="1"/>
    </location>
</feature>
<dbReference type="InterPro" id="IPR044441">
    <property type="entry name" value="DICER_DSRM"/>
</dbReference>
<organism evidence="15">
    <name type="scientific">Medioppia subpectinata</name>
    <dbReference type="NCBI Taxonomy" id="1979941"/>
    <lineage>
        <taxon>Eukaryota</taxon>
        <taxon>Metazoa</taxon>
        <taxon>Ecdysozoa</taxon>
        <taxon>Arthropoda</taxon>
        <taxon>Chelicerata</taxon>
        <taxon>Arachnida</taxon>
        <taxon>Acari</taxon>
        <taxon>Acariformes</taxon>
        <taxon>Sarcoptiformes</taxon>
        <taxon>Oribatida</taxon>
        <taxon>Brachypylina</taxon>
        <taxon>Oppioidea</taxon>
        <taxon>Oppiidae</taxon>
        <taxon>Medioppia</taxon>
    </lineage>
</organism>
<evidence type="ECO:0008006" key="17">
    <source>
        <dbReference type="Google" id="ProtNLM"/>
    </source>
</evidence>
<feature type="region of interest" description="Disordered" evidence="9">
    <location>
        <begin position="569"/>
        <end position="598"/>
    </location>
</feature>
<dbReference type="PANTHER" id="PTHR14950">
    <property type="entry name" value="DICER-RELATED"/>
    <property type="match status" value="1"/>
</dbReference>
<evidence type="ECO:0000313" key="15">
    <source>
        <dbReference type="EMBL" id="CAD7627004.1"/>
    </source>
</evidence>
<keyword evidence="8" id="KW-0694">RNA-binding</keyword>
<dbReference type="GO" id="GO:0030422">
    <property type="term" value="P:siRNA processing"/>
    <property type="evidence" value="ECO:0007669"/>
    <property type="project" value="InterPro"/>
</dbReference>
<dbReference type="InterPro" id="IPR014001">
    <property type="entry name" value="Helicase_ATP-bd"/>
</dbReference>